<dbReference type="SUPFAM" id="SSF56672">
    <property type="entry name" value="DNA/RNA polymerases"/>
    <property type="match status" value="1"/>
</dbReference>
<dbReference type="EMBL" id="QXDC01000003">
    <property type="protein sequence ID" value="RIA43729.1"/>
    <property type="molecule type" value="Genomic_DNA"/>
</dbReference>
<dbReference type="Proteomes" id="UP000266568">
    <property type="component" value="Unassembled WGS sequence"/>
</dbReference>
<gene>
    <name evidence="2" type="ORF">DFR49_1957</name>
</gene>
<comment type="caution">
    <text evidence="2">The sequence shown here is derived from an EMBL/GenBank/DDBJ whole genome shotgun (WGS) entry which is preliminary data.</text>
</comment>
<dbReference type="InterPro" id="IPR050356">
    <property type="entry name" value="SulA_CellDiv_inhibitor"/>
</dbReference>
<dbReference type="AlphaFoldDB" id="A0A397P6R6"/>
<accession>A0A397P6R6</accession>
<evidence type="ECO:0000313" key="2">
    <source>
        <dbReference type="EMBL" id="RIA43729.1"/>
    </source>
</evidence>
<dbReference type="CDD" id="cd03468">
    <property type="entry name" value="PolY_like"/>
    <property type="match status" value="1"/>
</dbReference>
<evidence type="ECO:0000256" key="1">
    <source>
        <dbReference type="ARBA" id="ARBA00022763"/>
    </source>
</evidence>
<evidence type="ECO:0000313" key="3">
    <source>
        <dbReference type="Proteomes" id="UP000266568"/>
    </source>
</evidence>
<proteinExistence type="predicted"/>
<dbReference type="GO" id="GO:0006281">
    <property type="term" value="P:DNA repair"/>
    <property type="evidence" value="ECO:0007669"/>
    <property type="project" value="TreeGrafter"/>
</dbReference>
<reference evidence="2 3" key="1">
    <citation type="submission" date="2018-08" db="EMBL/GenBank/DDBJ databases">
        <title>Genomic Encyclopedia of Type Strains, Phase IV (KMG-IV): sequencing the most valuable type-strain genomes for metagenomic binning, comparative biology and taxonomic classification.</title>
        <authorList>
            <person name="Goeker M."/>
        </authorList>
    </citation>
    <scope>NUCLEOTIDE SEQUENCE [LARGE SCALE GENOMIC DNA]</scope>
    <source>
        <strain evidence="2 3">DSM 25527</strain>
    </source>
</reference>
<protein>
    <submittedName>
        <fullName evidence="2">Protein ImuB</fullName>
    </submittedName>
</protein>
<dbReference type="InterPro" id="IPR043502">
    <property type="entry name" value="DNA/RNA_pol_sf"/>
</dbReference>
<name>A0A397P6R6_9SPHN</name>
<sequence length="467" mass="50852">MRLVACNAAVHALGLAPGLPLADARVRVPDLAVADADPAADARLLARLADACDRYTPMVALDPPAGLTLDITGSAHVFGGETAMLTDLGRQTMRWGVEGQAAFADTPEAAQALARHADLPVTDEAGAIHALPIAGLRLDPETVTALRRAGLRTIGDLADRPTAPLAARFGTAATDALARLLGRADSRLTPRRSPPALRVDRRFAEPIARAEDALGVIGDLAREAAVTMDARGEGGRRFAVRLFRSDGATRDLAVETSLPTRDPALVLRLFGERIDGLADPIDPGFGFDLIRLAVPVLAPLAPAQLALDGGEARDGEMIALIDRLGTRMGRARFRRLVPRDTHIPEQRVRALPAVEACAPMPWGEPTPGEPPLRPLHLFDPPQPIEVTAEVPDGPPRCFHWRRTTHTIVRYEGPERIAAEWWRRADNAGLTRDYYRVEDTSGRRFWVFRNGLYREKDDPRWYMHGLFA</sequence>
<dbReference type="PANTHER" id="PTHR35369">
    <property type="entry name" value="BLR3025 PROTEIN-RELATED"/>
    <property type="match status" value="1"/>
</dbReference>
<keyword evidence="1" id="KW-0227">DNA damage</keyword>
<organism evidence="2 3">
    <name type="scientific">Hephaestia caeni</name>
    <dbReference type="NCBI Taxonomy" id="645617"/>
    <lineage>
        <taxon>Bacteria</taxon>
        <taxon>Pseudomonadati</taxon>
        <taxon>Pseudomonadota</taxon>
        <taxon>Alphaproteobacteria</taxon>
        <taxon>Sphingomonadales</taxon>
        <taxon>Sphingomonadaceae</taxon>
        <taxon>Hephaestia</taxon>
    </lineage>
</organism>
<keyword evidence="3" id="KW-1185">Reference proteome</keyword>
<dbReference type="RefSeq" id="WP_245968335.1">
    <property type="nucleotide sequence ID" value="NZ_QXDC01000003.1"/>
</dbReference>
<dbReference type="PANTHER" id="PTHR35369:SF2">
    <property type="entry name" value="BLR3025 PROTEIN"/>
    <property type="match status" value="1"/>
</dbReference>